<accession>A0ABS3MY50</accession>
<reference evidence="1 2" key="1">
    <citation type="submission" date="2021-03" db="EMBL/GenBank/DDBJ databases">
        <title>Whole genome sequence of Metabacillus bambusae BG109.</title>
        <authorList>
            <person name="Jeong J.W."/>
        </authorList>
    </citation>
    <scope>NUCLEOTIDE SEQUENCE [LARGE SCALE GENOMIC DNA]</scope>
    <source>
        <strain evidence="1 2">BG109</strain>
    </source>
</reference>
<gene>
    <name evidence="1" type="ORF">I7822_02760</name>
</gene>
<dbReference type="InterPro" id="IPR003462">
    <property type="entry name" value="ODC_Mu_crystall"/>
</dbReference>
<dbReference type="InterPro" id="IPR036291">
    <property type="entry name" value="NAD(P)-bd_dom_sf"/>
</dbReference>
<proteinExistence type="predicted"/>
<dbReference type="PANTHER" id="PTHR13812">
    <property type="entry name" value="KETIMINE REDUCTASE MU-CRYSTALLIN"/>
    <property type="match status" value="1"/>
</dbReference>
<dbReference type="SUPFAM" id="SSF51735">
    <property type="entry name" value="NAD(P)-binding Rossmann-fold domains"/>
    <property type="match status" value="1"/>
</dbReference>
<organism evidence="1 2">
    <name type="scientific">Metabacillus bambusae</name>
    <dbReference type="NCBI Taxonomy" id="2795218"/>
    <lineage>
        <taxon>Bacteria</taxon>
        <taxon>Bacillati</taxon>
        <taxon>Bacillota</taxon>
        <taxon>Bacilli</taxon>
        <taxon>Bacillales</taxon>
        <taxon>Bacillaceae</taxon>
        <taxon>Metabacillus</taxon>
    </lineage>
</organism>
<name>A0ABS3MY50_9BACI</name>
<comment type="caution">
    <text evidence="1">The sequence shown here is derived from an EMBL/GenBank/DDBJ whole genome shotgun (WGS) entry which is preliminary data.</text>
</comment>
<dbReference type="PANTHER" id="PTHR13812:SF19">
    <property type="entry name" value="KETIMINE REDUCTASE MU-CRYSTALLIN"/>
    <property type="match status" value="1"/>
</dbReference>
<dbReference type="NCBIfam" id="NF006141">
    <property type="entry name" value="PRK08291.1"/>
    <property type="match status" value="1"/>
</dbReference>
<keyword evidence="2" id="KW-1185">Reference proteome</keyword>
<sequence>MLIFTEQELKQYVKLNQEAITVVEEGFTKLANNEVEMPPIMRVDVHDQNGEVDVKTAYVKGKDMFAIKVSSGFFHNYKLGLPSGNGLMMLISSQTGIPQALLLDNGYLTEVRTAAAGAIAANYLSREKIETVGVIGAGSQARFQVKALKLVRDFKKILVYARSIERAKKYAEDMAAEIGIEVQVVDSAEQIVRNSDLVITTTPAKEPIVKAEWLHPGLHITAMGSDAEHKQELEAEVLARADKLVCDTKAQCARLGELHHALTSGVVTNESSIIELGQLTAKELKGRENEDQITVADLTGTGVQDTAIALFAYNEMVKRNLGLNVENKTLSLKNERGVVI</sequence>
<dbReference type="Gene3D" id="3.40.50.720">
    <property type="entry name" value="NAD(P)-binding Rossmann-like Domain"/>
    <property type="match status" value="1"/>
</dbReference>
<dbReference type="Pfam" id="PF02423">
    <property type="entry name" value="OCD_Mu_crystall"/>
    <property type="match status" value="1"/>
</dbReference>
<dbReference type="Gene3D" id="3.30.1780.10">
    <property type="entry name" value="ornithine cyclodeaminase, domain 1"/>
    <property type="match status" value="1"/>
</dbReference>
<dbReference type="InterPro" id="IPR023401">
    <property type="entry name" value="ODC_N"/>
</dbReference>
<evidence type="ECO:0000313" key="1">
    <source>
        <dbReference type="EMBL" id="MBO1510608.1"/>
    </source>
</evidence>
<dbReference type="RefSeq" id="WP_207975262.1">
    <property type="nucleotide sequence ID" value="NZ_JAGDEL010000002.1"/>
</dbReference>
<protein>
    <submittedName>
        <fullName evidence="1">Cyclodeaminase</fullName>
    </submittedName>
</protein>
<evidence type="ECO:0000313" key="2">
    <source>
        <dbReference type="Proteomes" id="UP000663981"/>
    </source>
</evidence>
<dbReference type="Proteomes" id="UP000663981">
    <property type="component" value="Unassembled WGS sequence"/>
</dbReference>
<dbReference type="PIRSF" id="PIRSF001439">
    <property type="entry name" value="CryM"/>
    <property type="match status" value="1"/>
</dbReference>
<dbReference type="EMBL" id="JAGDEL010000002">
    <property type="protein sequence ID" value="MBO1510608.1"/>
    <property type="molecule type" value="Genomic_DNA"/>
</dbReference>